<dbReference type="Proteomes" id="UP001436297">
    <property type="component" value="Plasmid unnamed"/>
</dbReference>
<gene>
    <name evidence="2" type="ORF">QQM35_11085</name>
</gene>
<protein>
    <recommendedName>
        <fullName evidence="4">Mid2-like cell wall stress sensor domain protein</fullName>
    </recommendedName>
</protein>
<name>A0ABZ3EFJ7_9STAP</name>
<feature type="transmembrane region" description="Helical" evidence="1">
    <location>
        <begin position="37"/>
        <end position="55"/>
    </location>
</feature>
<evidence type="ECO:0000256" key="1">
    <source>
        <dbReference type="SAM" id="Phobius"/>
    </source>
</evidence>
<keyword evidence="1" id="KW-0812">Transmembrane</keyword>
<keyword evidence="1" id="KW-1133">Transmembrane helix</keyword>
<evidence type="ECO:0008006" key="4">
    <source>
        <dbReference type="Google" id="ProtNLM"/>
    </source>
</evidence>
<keyword evidence="3" id="KW-1185">Reference proteome</keyword>
<evidence type="ECO:0000313" key="2">
    <source>
        <dbReference type="EMBL" id="XAF71647.1"/>
    </source>
</evidence>
<reference evidence="2 3" key="1">
    <citation type="journal article" date="2024" name="Pathogens">
        <title>Staphylococcus hsinchuensis sp. nov., Isolated from Soymilk.</title>
        <authorList>
            <person name="Wang Y.T."/>
            <person name="Lin Y.C."/>
            <person name="Hsieh Y.H."/>
            <person name="Lin Y.T."/>
            <person name="Hamada M."/>
            <person name="Chen C.C."/>
            <person name="Liou J.S."/>
            <person name="Lee A.Y."/>
            <person name="Zhang W.L."/>
            <person name="Chen Y.T."/>
            <person name="Huang C.H."/>
        </authorList>
    </citation>
    <scope>NUCLEOTIDE SEQUENCE [LARGE SCALE GENOMIC DNA]</scope>
    <source>
        <strain evidence="2 3">H164</strain>
    </source>
</reference>
<dbReference type="EMBL" id="CP128356">
    <property type="protein sequence ID" value="XAF71647.1"/>
    <property type="molecule type" value="Genomic_DNA"/>
</dbReference>
<feature type="transmembrane region" description="Helical" evidence="1">
    <location>
        <begin position="6"/>
        <end position="25"/>
    </location>
</feature>
<accession>A0ABZ3EFJ7</accession>
<geneLocation type="plasmid" evidence="2 3">
    <name>unnamed</name>
</geneLocation>
<dbReference type="RefSeq" id="WP_251520941.1">
    <property type="nucleotide sequence ID" value="NZ_CP128356.1"/>
</dbReference>
<organism evidence="2 3">
    <name type="scientific">Staphylococcus hsinchuensis</name>
    <dbReference type="NCBI Taxonomy" id="3051183"/>
    <lineage>
        <taxon>Bacteria</taxon>
        <taxon>Bacillati</taxon>
        <taxon>Bacillota</taxon>
        <taxon>Bacilli</taxon>
        <taxon>Bacillales</taxon>
        <taxon>Staphylococcaceae</taxon>
        <taxon>Staphylococcus</taxon>
    </lineage>
</organism>
<keyword evidence="2" id="KW-0614">Plasmid</keyword>
<sequence length="58" mass="6178">MDIVLTIVGIGAFLFAMLALGFWIMPFFSNGNKSSTTINVFAVLAIICVVILIVGSNL</sequence>
<evidence type="ECO:0000313" key="3">
    <source>
        <dbReference type="Proteomes" id="UP001436297"/>
    </source>
</evidence>
<keyword evidence="1" id="KW-0472">Membrane</keyword>
<proteinExistence type="predicted"/>